<evidence type="ECO:0000259" key="1">
    <source>
        <dbReference type="Pfam" id="PF13356"/>
    </source>
</evidence>
<organism evidence="2 3">
    <name type="scientific">Paraburkholderia ribeironis</name>
    <dbReference type="NCBI Taxonomy" id="1247936"/>
    <lineage>
        <taxon>Bacteria</taxon>
        <taxon>Pseudomonadati</taxon>
        <taxon>Pseudomonadota</taxon>
        <taxon>Betaproteobacteria</taxon>
        <taxon>Burkholderiales</taxon>
        <taxon>Burkholderiaceae</taxon>
        <taxon>Paraburkholderia</taxon>
    </lineage>
</organism>
<dbReference type="InterPro" id="IPR025166">
    <property type="entry name" value="Integrase_DNA_bind_dom"/>
</dbReference>
<evidence type="ECO:0000313" key="3">
    <source>
        <dbReference type="Proteomes" id="UP000187012"/>
    </source>
</evidence>
<gene>
    <name evidence="2" type="ORF">BN2475_120094</name>
</gene>
<sequence length="130" mass="14708">MLTDLELRALKPAGRIYKVADQRGLCVAVTLSGVASFRFDYRLNGRRETLVIGRYDPRLPAKGVREMHELSFGMSLSLAEARLLLERARREVERTTCTSVSRPWISSSPSRRVSAQARTCILVVTRRNCL</sequence>
<name>A0A1N7RQZ4_9BURK</name>
<accession>A0A1N7RQZ4</accession>
<evidence type="ECO:0000313" key="2">
    <source>
        <dbReference type="EMBL" id="SIT37560.1"/>
    </source>
</evidence>
<dbReference type="Pfam" id="PF13356">
    <property type="entry name" value="Arm-DNA-bind_3"/>
    <property type="match status" value="1"/>
</dbReference>
<keyword evidence="3" id="KW-1185">Reference proteome</keyword>
<dbReference type="Gene3D" id="3.30.160.390">
    <property type="entry name" value="Integrase, DNA-binding domain"/>
    <property type="match status" value="1"/>
</dbReference>
<dbReference type="STRING" id="1247936.BN2475_120094"/>
<feature type="domain" description="Integrase DNA-binding" evidence="1">
    <location>
        <begin position="2"/>
        <end position="93"/>
    </location>
</feature>
<reference evidence="2 3" key="1">
    <citation type="submission" date="2016-12" db="EMBL/GenBank/DDBJ databases">
        <authorList>
            <person name="Song W.-J."/>
            <person name="Kurnit D.M."/>
        </authorList>
    </citation>
    <scope>NUCLEOTIDE SEQUENCE [LARGE SCALE GENOMIC DNA]</scope>
    <source>
        <strain evidence="2 3">STM7296</strain>
    </source>
</reference>
<dbReference type="AlphaFoldDB" id="A0A1N7RQZ4"/>
<dbReference type="InterPro" id="IPR038488">
    <property type="entry name" value="Integrase_DNA-bd_sf"/>
</dbReference>
<dbReference type="EMBL" id="CYGX02000012">
    <property type="protein sequence ID" value="SIT37560.1"/>
    <property type="molecule type" value="Genomic_DNA"/>
</dbReference>
<proteinExistence type="predicted"/>
<protein>
    <recommendedName>
        <fullName evidence="1">Integrase DNA-binding domain-containing protein</fullName>
    </recommendedName>
</protein>
<dbReference type="Proteomes" id="UP000187012">
    <property type="component" value="Unassembled WGS sequence"/>
</dbReference>